<dbReference type="GO" id="GO:0043041">
    <property type="term" value="P:amino acid activation for nonribosomal peptide biosynthetic process"/>
    <property type="evidence" value="ECO:0007669"/>
    <property type="project" value="TreeGrafter"/>
</dbReference>
<dbReference type="EC" id="3.1.2.14" evidence="1"/>
<organism evidence="5 6">
    <name type="scientific">Rotaria socialis</name>
    <dbReference type="NCBI Taxonomy" id="392032"/>
    <lineage>
        <taxon>Eukaryota</taxon>
        <taxon>Metazoa</taxon>
        <taxon>Spiralia</taxon>
        <taxon>Gnathifera</taxon>
        <taxon>Rotifera</taxon>
        <taxon>Eurotatoria</taxon>
        <taxon>Bdelloidea</taxon>
        <taxon>Philodinida</taxon>
        <taxon>Philodinidae</taxon>
        <taxon>Rotaria</taxon>
    </lineage>
</organism>
<feature type="domain" description="Carrier" evidence="4">
    <location>
        <begin position="2353"/>
        <end position="2428"/>
    </location>
</feature>
<comment type="caution">
    <text evidence="5">The sequence shown here is derived from an EMBL/GenBank/DDBJ whole genome shotgun (WGS) entry which is preliminary data.</text>
</comment>
<dbReference type="Pfam" id="PF13193">
    <property type="entry name" value="AMP-binding_C"/>
    <property type="match status" value="2"/>
</dbReference>
<dbReference type="InterPro" id="IPR025110">
    <property type="entry name" value="AMP-bd_C"/>
</dbReference>
<dbReference type="NCBIfam" id="NF003417">
    <property type="entry name" value="PRK04813.1"/>
    <property type="match status" value="2"/>
</dbReference>
<accession>A0A818P3G2</accession>
<dbReference type="InterPro" id="IPR045851">
    <property type="entry name" value="AMP-bd_C_sf"/>
</dbReference>
<dbReference type="Gene3D" id="3.30.300.30">
    <property type="match status" value="2"/>
</dbReference>
<protein>
    <recommendedName>
        <fullName evidence="1">oleoyl-[acyl-carrier-protein] hydrolase</fullName>
        <ecNumber evidence="1">3.1.2.14</ecNumber>
    </recommendedName>
</protein>
<dbReference type="InterPro" id="IPR036736">
    <property type="entry name" value="ACP-like_sf"/>
</dbReference>
<dbReference type="Gene3D" id="2.30.38.10">
    <property type="entry name" value="Luciferase, Domain 3"/>
    <property type="match status" value="2"/>
</dbReference>
<dbReference type="InterPro" id="IPR001242">
    <property type="entry name" value="Condensation_dom"/>
</dbReference>
<dbReference type="PROSITE" id="PS50075">
    <property type="entry name" value="CARRIER"/>
    <property type="match status" value="2"/>
</dbReference>
<dbReference type="InterPro" id="IPR001031">
    <property type="entry name" value="Thioesterase"/>
</dbReference>
<dbReference type="Proteomes" id="UP000663872">
    <property type="component" value="Unassembled WGS sequence"/>
</dbReference>
<evidence type="ECO:0000313" key="6">
    <source>
        <dbReference type="Proteomes" id="UP000663872"/>
    </source>
</evidence>
<dbReference type="InterPro" id="IPR020845">
    <property type="entry name" value="AMP-binding_CS"/>
</dbReference>
<dbReference type="Pfam" id="PF00550">
    <property type="entry name" value="PP-binding"/>
    <property type="match status" value="2"/>
</dbReference>
<evidence type="ECO:0000256" key="1">
    <source>
        <dbReference type="ARBA" id="ARBA00012480"/>
    </source>
</evidence>
<dbReference type="GO" id="GO:0005737">
    <property type="term" value="C:cytoplasm"/>
    <property type="evidence" value="ECO:0007669"/>
    <property type="project" value="TreeGrafter"/>
</dbReference>
<dbReference type="InterPro" id="IPR000873">
    <property type="entry name" value="AMP-dep_synth/lig_dom"/>
</dbReference>
<proteinExistence type="predicted"/>
<dbReference type="Pfam" id="PF00668">
    <property type="entry name" value="Condensation"/>
    <property type="match status" value="4"/>
</dbReference>
<dbReference type="GO" id="GO:0016297">
    <property type="term" value="F:fatty acyl-[ACP] hydrolase activity"/>
    <property type="evidence" value="ECO:0007669"/>
    <property type="project" value="UniProtKB-EC"/>
</dbReference>
<dbReference type="PANTHER" id="PTHR45527">
    <property type="entry name" value="NONRIBOSOMAL PEPTIDE SYNTHETASE"/>
    <property type="match status" value="1"/>
</dbReference>
<gene>
    <name evidence="5" type="ORF">GRG538_LOCUS23350</name>
</gene>
<dbReference type="InterPro" id="IPR029058">
    <property type="entry name" value="AB_hydrolase_fold"/>
</dbReference>
<dbReference type="Pfam" id="PF00501">
    <property type="entry name" value="AMP-binding"/>
    <property type="match status" value="2"/>
</dbReference>
<dbReference type="NCBIfam" id="TIGR01733">
    <property type="entry name" value="AA-adenyl-dom"/>
    <property type="match status" value="2"/>
</dbReference>
<dbReference type="PANTHER" id="PTHR45527:SF1">
    <property type="entry name" value="FATTY ACID SYNTHASE"/>
    <property type="match status" value="1"/>
</dbReference>
<dbReference type="Gene3D" id="3.30.559.10">
    <property type="entry name" value="Chloramphenicol acetyltransferase-like domain"/>
    <property type="match status" value="3"/>
</dbReference>
<dbReference type="EMBL" id="CAJNYT010003918">
    <property type="protein sequence ID" value="CAF3614569.1"/>
    <property type="molecule type" value="Genomic_DNA"/>
</dbReference>
<name>A0A818P3G2_9BILA</name>
<dbReference type="SUPFAM" id="SSF52777">
    <property type="entry name" value="CoA-dependent acyltransferases"/>
    <property type="match status" value="7"/>
</dbReference>
<dbReference type="GO" id="GO:0031177">
    <property type="term" value="F:phosphopantetheine binding"/>
    <property type="evidence" value="ECO:0007669"/>
    <property type="project" value="TreeGrafter"/>
</dbReference>
<evidence type="ECO:0000256" key="2">
    <source>
        <dbReference type="ARBA" id="ARBA00022450"/>
    </source>
</evidence>
<feature type="domain" description="Carrier" evidence="4">
    <location>
        <begin position="808"/>
        <end position="883"/>
    </location>
</feature>
<dbReference type="GO" id="GO:0044550">
    <property type="term" value="P:secondary metabolite biosynthetic process"/>
    <property type="evidence" value="ECO:0007669"/>
    <property type="project" value="TreeGrafter"/>
</dbReference>
<dbReference type="FunFam" id="1.10.1200.10:FF:000005">
    <property type="entry name" value="Nonribosomal peptide synthetase 1"/>
    <property type="match status" value="2"/>
</dbReference>
<sequence>MDSQHNIDYWESEINKIEERCDFSGLLKEENKNKVVLNQYDHVKQPKASTLLIADNVYRDLKNICRENGLTLSSILQFVWHKILSVYGHSDQTTVGTTVSGRNLPINDIETSVGLFINTLPLIVNHNEHNLIRDGIKHIQEQMNEMISRSNVDFSQLSKGRMKHSLFDCLFVYENYPTLDNKVQGKEDLLKLRRTDSVEKLDYPLTIVAYETIENESVTVSLKYAGELFKEETIYDLLCVAKELLTQIGSNQVKAVSDLKLLTETQFNMIKNWNNTVRDFPALNTKSTLHELFEEEVERSSEKIAVVYEDVQLTYRELNEKANRLAHYLRSICDIQPDDIIALFLDKSELMIVSILGVWKSGAAYVPIDPTYPDDRIEFIVQDTKAKIVIVNEKYITRLHSYDIIKIDIDSTSVNQTINTYSISFNPDLHLSEHSLAYVIYTSGTTGKPKGVLIEHASVVSFRNDIKNRYFPENATDTPHEAILILSNYVFDFSIEQLTLSILSSNKLIIVSKTFPFDENFYYYLNQNELTYLSGTPSQISQMDLRNLKHLRSLALAGEPLSEMVFDKIRTEYAGKLINAYGITETTVYNMVYAYENDMKYKNSIGVPLLNTKAFVLNNSQQMLPVNAVGELYLTGSCVSRGYLNRPQLTAERFLPNPFQTNEEKKEGKNARIYKTGDLVRWLPDGELEYLGRNDLQVKIRGLRIELGEIEAVLSSYQGVNRSVVLAKDHKKKNIDAPSTKYLVGYYVSDDDIDESNIKQYIQTKLPDYMIPNRLMRIEKIPVTINGKLDAKALPEFNFSAEENNYCAPRNELEVKLCEIWSDILGIEKVGITDDFFRLGGDSIGSLQIVGRLRQDNDLNISVKDIFMFKTIEKLYENKLKDQVIHSNALVESLNGIELTSSTGEIGLLPIQEYLLKRKDVSSNHLNQRVVFRLARFDENKFKECLAKLVSHEEVFGLRFKKNSVGEYYQYYETNVDIEEINLVQMNTSPSTELNVQAELRGLLKKTTDIENGPMYMVGYSYDHEDNGSAKVWIFIHDLIADWTSCRIISEDLQRLYIGSYFDSNSCYKQWSHAVKGYVSGIGKSEMEYWQSLSNASVNIFNAALAAKQLSKYDISETEISLTEEITKGLLNDYNKIYNTQTEHLLLTALGYTMRDEITSLTENYVMFECSVRDFVNNLEMNRSIGMFRTIYPVRLQLDDDDVRSSITNIKEHVKQVPNKGIGFGAIPRNENDSLPWVLFNYLGLFENQSNENGNGEEWCLLDAFCENKMNENTNEVVKINSFIINKQMRLNIKTKMGTERTVQFGKAFQINIEKIIKHTILVNRTYLTRSDVHYVIKNNDYLNRIQLDKEVDAIFLANSLQQGLLYHSLKQSNVDDAYIVQSILQYRTHIDQKLFKMAWEHAQKRFSTLRLRFDWQEELIQIIDKKQSLDWRFIDLTTEEEDDVSNQESKIKQIQEEDRNERFQLNMGNLFRVYLIQQKSDLFVFIFSFHHIILDGWSLPILFDYVHQDYLNLIGGEHQPLPITSSHLSSYRDQSYENAQRYLQKHCQDNIDYWENEINKIEDICDLTGLLKQEKKNRVVLNQYDHVKEPKSWTLTIADNVYRDLKNICRENGLTLSSILQFVWHKILSVYGNSSQTVIGTTVSGRNLPIDNIETSVGLFINTLPFVVNHCADGLIIDAIKDIQDRMNEMITRSNVDFSQLSKGKMKRSLFDCLLVYENYPTLESKVQRNEELLKFETKYSVGKLDYPLAVVAYKAVANDCVTFVVNYAGELFEKETIVDLLGLANELFTQLGNGQVTRVSDLHLLPMKQLKMINEWNDIYTNVTELNTQTTLHKLFEAEAGKSSEKIAVIYQDVQLTYRELNEKGNQLAHHLGSICDIQPDDIIALFLDKSELMIVSILGVWKSGAAYVPIDPSYPDKRIQFILQDTKAKIVITNKKYVTRFDPYYIMKIAIDCLLVSQLINNNGMTLNSHPNTTEHNLAYVIYTSGTTGKPKGVLIEHGSAVSFKNDIKCRYFGIDDSHTTPQAVLFLSNYVFDFTIEQIALSILSSNTLIIPENTFTIDDKFYSYLNKNRLTYLSGTPTQMVHMNLRNLYYLQALTIGGEPITERAFEKLRREYSGKIRQVYGVTEATVYNTVYVYENDMKYKNSIGSLLSNTKRFVLNKSLQMLPVHAVGELYLGGNCVSRGYLNRPQLTAERFLLNPFQTDEEKKEGKNARIYKTGDLVRWLPDGELEYLGRNDLQVKIRGLRIELGEIEAVLSSYQGVNRSVVLAKDHKKKNIDAPSTKYLVGYYVSDDDIDESNIKQYIQTKLPDYMIPNRLMRIEKIPVTINGKLDTKALPEFNFSAEENNYCAPRNKLEANLCEIWSDLLGLEKVGITDDFFLIGGDSVSSVQLVGRIEKDMNLHVSIKDIFAFRTIDSFCQNVFRNSSGPEIAKLCDTHQYEQGVFSGEVPLLPIQEWFFMKFSVGINHWNQAFLIETPILDQDRLKDSLIKLMDYHDAFKLRFKRFGDKKYLQYYEDSTNIPCVLPFNHLDVRTLGQNENTDKLLHDILTKWQSQFDIENGPLFCVGYLNGFVEDKARVWFAMHHLIVDTVSWRIICEDLRRLYGGQSHLGKKGSSYRQWSQLVQSYAICKSATEGVYWRNLVSNICCFNDNLSQHNAVSASRLTTNATSITLSMVQTCSLLRDCPQAYGANINVLLLTALGYILKELTGNRINYVTLEGHGREDIDDENVDISRTVGWFTTMYPVLLEIDDDLMRSIMNIRAHLMQVPNKGIGYGTIIGYKYQDLPRVSFNYLGRFEAAPSTKASNSGQSRRWYLTDGIVGDELAEMACVDDVIAVNGLCMKGQIRFNLTSRLNSDRTVQLANSFKSKLEDIIRDCFAIKPLIEIDYSNDFEHPFVLLNANANNILFVLPPGVGGAESYFNNIVPHLSAYKLVLFNNYFDKLKVKHMEKGLSYETLARLYIKYIKLIQSNGPYNLLGWSFGGVLSFEISRQLNNGGDEIANLFMIDSCFNLEKAAAEIHGIREMGIVDEINYSYLPHIGNEAFGLNIVNMNVNIVLFKANKLDNDYRSNAELELLKYYTDSAFNYLDTIVNHKYIRVIEMHDESHTSWISNKEQIANICNYLVRVLK</sequence>
<dbReference type="InterPro" id="IPR006162">
    <property type="entry name" value="Ppantetheine_attach_site"/>
</dbReference>
<dbReference type="PROSITE" id="PS00455">
    <property type="entry name" value="AMP_BINDING"/>
    <property type="match status" value="2"/>
</dbReference>
<dbReference type="Gene3D" id="3.40.50.1820">
    <property type="entry name" value="alpha/beta hydrolase"/>
    <property type="match status" value="1"/>
</dbReference>
<evidence type="ECO:0000256" key="3">
    <source>
        <dbReference type="ARBA" id="ARBA00022553"/>
    </source>
</evidence>
<dbReference type="SUPFAM" id="SSF47336">
    <property type="entry name" value="ACP-like"/>
    <property type="match status" value="2"/>
</dbReference>
<keyword evidence="3" id="KW-0597">Phosphoprotein</keyword>
<dbReference type="SUPFAM" id="SSF56801">
    <property type="entry name" value="Acetyl-CoA synthetase-like"/>
    <property type="match status" value="2"/>
</dbReference>
<dbReference type="FunFam" id="3.40.50.980:FF:000001">
    <property type="entry name" value="Non-ribosomal peptide synthetase"/>
    <property type="match status" value="2"/>
</dbReference>
<dbReference type="Pfam" id="PF00975">
    <property type="entry name" value="Thioesterase"/>
    <property type="match status" value="1"/>
</dbReference>
<dbReference type="PROSITE" id="PS00012">
    <property type="entry name" value="PHOSPHOPANTETHEINE"/>
    <property type="match status" value="2"/>
</dbReference>
<dbReference type="Gene3D" id="3.40.50.980">
    <property type="match status" value="4"/>
</dbReference>
<dbReference type="SUPFAM" id="SSF53474">
    <property type="entry name" value="alpha/beta-Hydrolases"/>
    <property type="match status" value="1"/>
</dbReference>
<keyword evidence="2" id="KW-0596">Phosphopantetheine</keyword>
<reference evidence="5" key="1">
    <citation type="submission" date="2021-02" db="EMBL/GenBank/DDBJ databases">
        <authorList>
            <person name="Nowell W R."/>
        </authorList>
    </citation>
    <scope>NUCLEOTIDE SEQUENCE</scope>
</reference>
<evidence type="ECO:0000259" key="4">
    <source>
        <dbReference type="PROSITE" id="PS50075"/>
    </source>
</evidence>
<dbReference type="InterPro" id="IPR023213">
    <property type="entry name" value="CAT-like_dom_sf"/>
</dbReference>
<dbReference type="InterPro" id="IPR010071">
    <property type="entry name" value="AA_adenyl_dom"/>
</dbReference>
<dbReference type="Gene3D" id="3.30.559.30">
    <property type="entry name" value="Nonribosomal peptide synthetase, condensation domain"/>
    <property type="match status" value="4"/>
</dbReference>
<dbReference type="Gene3D" id="1.10.1200.10">
    <property type="entry name" value="ACP-like"/>
    <property type="match status" value="2"/>
</dbReference>
<dbReference type="InterPro" id="IPR009081">
    <property type="entry name" value="PP-bd_ACP"/>
</dbReference>
<evidence type="ECO:0000313" key="5">
    <source>
        <dbReference type="EMBL" id="CAF3614569.1"/>
    </source>
</evidence>